<feature type="signal peptide" evidence="2">
    <location>
        <begin position="1"/>
        <end position="20"/>
    </location>
</feature>
<keyword evidence="4" id="KW-1185">Reference proteome</keyword>
<feature type="region of interest" description="Disordered" evidence="1">
    <location>
        <begin position="86"/>
        <end position="113"/>
    </location>
</feature>
<feature type="chain" id="PRO_5020997238" evidence="2">
    <location>
        <begin position="21"/>
        <end position="113"/>
    </location>
</feature>
<feature type="compositionally biased region" description="Basic and acidic residues" evidence="1">
    <location>
        <begin position="93"/>
        <end position="103"/>
    </location>
</feature>
<dbReference type="RefSeq" id="WP_131029485.1">
    <property type="nucleotide sequence ID" value="NZ_SIXF01000005.1"/>
</dbReference>
<dbReference type="EMBL" id="SIXF01000005">
    <property type="protein sequence ID" value="TBO43238.1"/>
    <property type="molecule type" value="Genomic_DNA"/>
</dbReference>
<dbReference type="OrthoDB" id="773046at2"/>
<comment type="caution">
    <text evidence="3">The sequence shown here is derived from an EMBL/GenBank/DDBJ whole genome shotgun (WGS) entry which is preliminary data.</text>
</comment>
<evidence type="ECO:0000313" key="3">
    <source>
        <dbReference type="EMBL" id="TBO43238.1"/>
    </source>
</evidence>
<keyword evidence="2" id="KW-0732">Signal</keyword>
<gene>
    <name evidence="3" type="ORF">EYS08_07775</name>
</gene>
<name>A0A4Q9HEJ3_9SPHI</name>
<evidence type="ECO:0000313" key="4">
    <source>
        <dbReference type="Proteomes" id="UP000291819"/>
    </source>
</evidence>
<dbReference type="Proteomes" id="UP000291819">
    <property type="component" value="Unassembled WGS sequence"/>
</dbReference>
<evidence type="ECO:0000256" key="2">
    <source>
        <dbReference type="SAM" id="SignalP"/>
    </source>
</evidence>
<protein>
    <submittedName>
        <fullName evidence="3">Uncharacterized protein</fullName>
    </submittedName>
</protein>
<reference evidence="3 4" key="1">
    <citation type="submission" date="2019-02" db="EMBL/GenBank/DDBJ databases">
        <title>Pedobacter kyonggii whole genome sequence analysis.</title>
        <authorList>
            <person name="Dahal R.H."/>
        </authorList>
    </citation>
    <scope>NUCLEOTIDE SEQUENCE [LARGE SCALE GENOMIC DNA]</scope>
    <source>
        <strain evidence="3 4">K-4-11-1</strain>
    </source>
</reference>
<proteinExistence type="predicted"/>
<organism evidence="3 4">
    <name type="scientific">Pedobacter kyonggii</name>
    <dbReference type="NCBI Taxonomy" id="1926871"/>
    <lineage>
        <taxon>Bacteria</taxon>
        <taxon>Pseudomonadati</taxon>
        <taxon>Bacteroidota</taxon>
        <taxon>Sphingobacteriia</taxon>
        <taxon>Sphingobacteriales</taxon>
        <taxon>Sphingobacteriaceae</taxon>
        <taxon>Pedobacter</taxon>
    </lineage>
</organism>
<sequence>MKKLLSLIAIAAFGLTTAFAQTPATAPAAKAKTVAKKEVKTTTAPVKAGVKQEAKKVETKTTTTAAKVKADGTPDMRFKENKAKAVTKVAGPTKKDGTADMRYKANKAAAKKN</sequence>
<dbReference type="AlphaFoldDB" id="A0A4Q9HEJ3"/>
<evidence type="ECO:0000256" key="1">
    <source>
        <dbReference type="SAM" id="MobiDB-lite"/>
    </source>
</evidence>
<accession>A0A4Q9HEJ3</accession>